<dbReference type="InterPro" id="IPR001650">
    <property type="entry name" value="Helicase_C-like"/>
</dbReference>
<evidence type="ECO:0000256" key="10">
    <source>
        <dbReference type="ARBA" id="ARBA00023054"/>
    </source>
</evidence>
<keyword evidence="10" id="KW-0175">Coiled coil</keyword>
<keyword evidence="13" id="KW-1185">Reference proteome</keyword>
<dbReference type="InterPro" id="IPR007502">
    <property type="entry name" value="Helicase-assoc_dom"/>
</dbReference>
<evidence type="ECO:0000256" key="1">
    <source>
        <dbReference type="ARBA" id="ARBA00008792"/>
    </source>
</evidence>
<dbReference type="HOGENOM" id="CLU_001832_4_1_1"/>
<dbReference type="SUPFAM" id="SSF52540">
    <property type="entry name" value="P-loop containing nucleoside triphosphate hydrolases"/>
    <property type="match status" value="1"/>
</dbReference>
<dbReference type="InterPro" id="IPR048333">
    <property type="entry name" value="HA2_WH"/>
</dbReference>
<dbReference type="PROSITE" id="PS50103">
    <property type="entry name" value="ZF_C3H1"/>
    <property type="match status" value="1"/>
</dbReference>
<keyword evidence="3" id="KW-0963">Cytoplasm</keyword>
<dbReference type="GO" id="GO:0003743">
    <property type="term" value="F:translation initiation factor activity"/>
    <property type="evidence" value="ECO:0007669"/>
    <property type="project" value="UniProtKB-KW"/>
</dbReference>
<dbReference type="FunFam" id="3.40.50.300:FF:000325">
    <property type="entry name" value="ATP-dependent RNA helicase DHX29"/>
    <property type="match status" value="1"/>
</dbReference>
<dbReference type="Pfam" id="PF21010">
    <property type="entry name" value="HA2_C"/>
    <property type="match status" value="1"/>
</dbReference>
<evidence type="ECO:0000256" key="7">
    <source>
        <dbReference type="ARBA" id="ARBA00022806"/>
    </source>
</evidence>
<dbReference type="InterPro" id="IPR059023">
    <property type="entry name" value="RNA_hel_CTD"/>
</dbReference>
<reference evidence="12" key="1">
    <citation type="submission" date="2015-05" db="UniProtKB">
        <authorList>
            <consortium name="EnsemblMetazoa"/>
        </authorList>
    </citation>
    <scope>IDENTIFICATION</scope>
</reference>
<dbReference type="GO" id="GO:0003724">
    <property type="term" value="F:RNA helicase activity"/>
    <property type="evidence" value="ECO:0007669"/>
    <property type="project" value="UniProtKB-EC"/>
</dbReference>
<dbReference type="Pfam" id="PF07717">
    <property type="entry name" value="OB_NTP_bind"/>
    <property type="match status" value="1"/>
</dbReference>
<keyword evidence="7" id="KW-0347">Helicase</keyword>
<dbReference type="AlphaFoldDB" id="T1I495"/>
<dbReference type="Gene3D" id="1.20.120.1080">
    <property type="match status" value="1"/>
</dbReference>
<dbReference type="PROSITE" id="PS51192">
    <property type="entry name" value="HELICASE_ATP_BIND_1"/>
    <property type="match status" value="1"/>
</dbReference>
<dbReference type="EMBL" id="ACPB03010059">
    <property type="status" value="NOT_ANNOTATED_CDS"/>
    <property type="molecule type" value="Genomic_DNA"/>
</dbReference>
<dbReference type="InterPro" id="IPR027417">
    <property type="entry name" value="P-loop_NTPase"/>
</dbReference>
<evidence type="ECO:0000256" key="6">
    <source>
        <dbReference type="ARBA" id="ARBA00022801"/>
    </source>
</evidence>
<dbReference type="Gene3D" id="3.40.50.300">
    <property type="entry name" value="P-loop containing nucleotide triphosphate hydrolases"/>
    <property type="match status" value="2"/>
</dbReference>
<evidence type="ECO:0000256" key="5">
    <source>
        <dbReference type="ARBA" id="ARBA00022741"/>
    </source>
</evidence>
<keyword evidence="6" id="KW-0378">Hydrolase</keyword>
<dbReference type="eggNOG" id="KOG0920">
    <property type="taxonomic scope" value="Eukaryota"/>
</dbReference>
<dbReference type="PROSITE" id="PS51194">
    <property type="entry name" value="HELICASE_CTER"/>
    <property type="match status" value="1"/>
</dbReference>
<dbReference type="VEuPathDB" id="VectorBase:RPRC011114"/>
<name>T1I495_RHOPR</name>
<comment type="similarity">
    <text evidence="1">Belongs to the DEAD box helicase family. DEAH subfamily.</text>
</comment>
<dbReference type="CDD" id="cd18791">
    <property type="entry name" value="SF2_C_RHA"/>
    <property type="match status" value="1"/>
</dbReference>
<dbReference type="FunFam" id="1.20.120.1080:FF:000002">
    <property type="entry name" value="Putative ATP-dependent RNA helicase DHX36"/>
    <property type="match status" value="1"/>
</dbReference>
<dbReference type="InParanoid" id="T1I495"/>
<proteinExistence type="inferred from homology"/>
<evidence type="ECO:0000256" key="4">
    <source>
        <dbReference type="ARBA" id="ARBA00022540"/>
    </source>
</evidence>
<evidence type="ECO:0000256" key="9">
    <source>
        <dbReference type="ARBA" id="ARBA00022917"/>
    </source>
</evidence>
<dbReference type="FunFam" id="3.40.50.300:FF:000500">
    <property type="entry name" value="ATP-dependent RNA helicase DHX29"/>
    <property type="match status" value="1"/>
</dbReference>
<evidence type="ECO:0000313" key="12">
    <source>
        <dbReference type="EnsemblMetazoa" id="RPRC011114-PA"/>
    </source>
</evidence>
<dbReference type="PROSITE" id="PS00690">
    <property type="entry name" value="DEAH_ATP_HELICASE"/>
    <property type="match status" value="1"/>
</dbReference>
<dbReference type="Pfam" id="PF26026">
    <property type="entry name" value="RNA_hel_CTD"/>
    <property type="match status" value="1"/>
</dbReference>
<sequence length="1223" mass="139528">LKVEMKTLTISDKSKDLILETLNYLHGEKFMHKEKSSYKDKRMRLDRQYWVDRGNLVIQGGINFSKKDGNDDTSNYGNKFALLKLKRYGFHINHCEDALKIVKGDVGAAYELLMCRYFNCDFPKKGDTPANLIEERSQELDSLKEIYGDCCEEKIVNQLWVFHLDLKYLADFGSRDIPKFSRGMPNWKKTKINKDVCSNSKVRNFRTALRFYLKGYCRFGSRCKFSHMPASSSKPEMTQLEDPTRNKFDLEVRFPIGSTYPLEPPLVSLVAQSSNYPSEICLRVTDHLQSEVKQGAAMQQPTIYTIIDLLCNRQEEILRVLEGPSPTFYDPSMSLLPDELGTKLQNGLDDDEDADHLWASGGSKSSKLDCLTDEICRIDDDLCKKFATKLRDQRYKTMLEKRTELPAWTKKEEIVDIVKRYQVVILSGETGCGKSTQIPQFLLDDWMLNRKGSEHVEIICTQPRRISAIGVAERVAAERIERIAESVGYQIRLETKTSVLTRLLFCTTGILLRRLEKDPFLSNVSHVIVDEVHERSEERDLLKKRSDLKILLMSATLNSEQFSAYFSQAPVINIPGRTFPVEQFFLEDVVTSIGYVLEEYSQYSRKVGKQQSRDIENLEVAVEIDTVNRGLLIPHPKSPDEYLTPKQFFYRYKEYSRETCKTLYLMDTERINYELVEDLLTWIVEGTHSYPREGSILVFLPGFAEIMTMHDQLKANSIFNSRNYDCHFTLIPLHSSLTNEEQALVFRKPKPGERRIVLSTNIAETSITIDDCVFVIDCGKMKEKGFDSNKNMESLETVWVSKANALQRKGRAGRVMPGVCFHLFTSHRYQTVLEPQPIPEICRVPLEQLILRIKMLPNLSDKDLLDVIQGLIEPPKEENLTGAIVRLQNIGALDELKCLTPLGKHLASLPVDVRIGKLILSGAMFCALDSTLTMAACLSYKSPFVAPLNKKDEAASRKKEFVTGNSDHLTTLNAYKCWKRATQKGRQAGYNFANENFLSSKTLATLADIKVQFLELLMDIGFVPGDIQVNRRRTNGVDRIYEITDNQKLLAALLCSALYPNIVKVMTPDKHYVLSLAGALPTPLKPVDIQFKTKNDGFVHLHPSSVNADRTYFPSPYLVYQEKIKTTKVFVRDCTMVPCLSLVLFSAGKLKVELNYGEFIISLDDGWILFSVPSNEIAELLESIKSELQKLLEEKIREPRLNLQTYPRGKKIISTIVHLVTNG</sequence>
<dbReference type="FunCoup" id="T1I495">
    <property type="interactions" value="1230"/>
</dbReference>
<dbReference type="PANTHER" id="PTHR18934:SF145">
    <property type="entry name" value="ATP-DEPENDENT RNA HELICASE DHX57-RELATED"/>
    <property type="match status" value="1"/>
</dbReference>
<dbReference type="InterPro" id="IPR016135">
    <property type="entry name" value="UBQ-conjugating_enzyme/RWD"/>
</dbReference>
<dbReference type="STRING" id="13249.T1I495"/>
<evidence type="ECO:0000313" key="13">
    <source>
        <dbReference type="Proteomes" id="UP000015103"/>
    </source>
</evidence>
<organism evidence="12 13">
    <name type="scientific">Rhodnius prolixus</name>
    <name type="common">Triatomid bug</name>
    <dbReference type="NCBI Taxonomy" id="13249"/>
    <lineage>
        <taxon>Eukaryota</taxon>
        <taxon>Metazoa</taxon>
        <taxon>Ecdysozoa</taxon>
        <taxon>Arthropoda</taxon>
        <taxon>Hexapoda</taxon>
        <taxon>Insecta</taxon>
        <taxon>Pterygota</taxon>
        <taxon>Neoptera</taxon>
        <taxon>Paraneoptera</taxon>
        <taxon>Hemiptera</taxon>
        <taxon>Heteroptera</taxon>
        <taxon>Panheteroptera</taxon>
        <taxon>Cimicomorpha</taxon>
        <taxon>Reduviidae</taxon>
        <taxon>Triatominae</taxon>
        <taxon>Rhodnius</taxon>
    </lineage>
</organism>
<evidence type="ECO:0000256" key="2">
    <source>
        <dbReference type="ARBA" id="ARBA00012552"/>
    </source>
</evidence>
<dbReference type="Pfam" id="PF04408">
    <property type="entry name" value="WHD_HA2"/>
    <property type="match status" value="1"/>
</dbReference>
<keyword evidence="9" id="KW-0648">Protein biosynthesis</keyword>
<dbReference type="Gene3D" id="3.10.110.10">
    <property type="entry name" value="Ubiquitin Conjugating Enzyme"/>
    <property type="match status" value="1"/>
</dbReference>
<dbReference type="OMA" id="PERVYVQ"/>
<dbReference type="Pfam" id="PF00642">
    <property type="entry name" value="zf-CCCH"/>
    <property type="match status" value="1"/>
</dbReference>
<keyword evidence="8" id="KW-0067">ATP-binding</keyword>
<dbReference type="EC" id="3.6.4.13" evidence="2"/>
<dbReference type="GO" id="GO:0016787">
    <property type="term" value="F:hydrolase activity"/>
    <property type="evidence" value="ECO:0007669"/>
    <property type="project" value="UniProtKB-KW"/>
</dbReference>
<keyword evidence="5" id="KW-0547">Nucleotide-binding</keyword>
<dbReference type="InterPro" id="IPR014001">
    <property type="entry name" value="Helicase_ATP-bd"/>
</dbReference>
<dbReference type="Pfam" id="PF00270">
    <property type="entry name" value="DEAD"/>
    <property type="match status" value="1"/>
</dbReference>
<dbReference type="PANTHER" id="PTHR18934">
    <property type="entry name" value="ATP-DEPENDENT RNA HELICASE"/>
    <property type="match status" value="1"/>
</dbReference>
<dbReference type="InterPro" id="IPR000571">
    <property type="entry name" value="Znf_CCCH"/>
</dbReference>
<dbReference type="InterPro" id="IPR002464">
    <property type="entry name" value="DNA/RNA_helicase_DEAH_CS"/>
</dbReference>
<dbReference type="EnsemblMetazoa" id="RPRC011114-RA">
    <property type="protein sequence ID" value="RPRC011114-PA"/>
    <property type="gene ID" value="RPRC011114"/>
</dbReference>
<accession>T1I495</accession>
<evidence type="ECO:0000256" key="8">
    <source>
        <dbReference type="ARBA" id="ARBA00022840"/>
    </source>
</evidence>
<dbReference type="SMART" id="SM00356">
    <property type="entry name" value="ZnF_C3H1"/>
    <property type="match status" value="1"/>
</dbReference>
<keyword evidence="4" id="KW-0396">Initiation factor</keyword>
<dbReference type="Pfam" id="PF00271">
    <property type="entry name" value="Helicase_C"/>
    <property type="match status" value="1"/>
</dbReference>
<dbReference type="Proteomes" id="UP000015103">
    <property type="component" value="Unassembled WGS sequence"/>
</dbReference>
<dbReference type="GO" id="GO:0005524">
    <property type="term" value="F:ATP binding"/>
    <property type="evidence" value="ECO:0007669"/>
    <property type="project" value="UniProtKB-KW"/>
</dbReference>
<protein>
    <recommendedName>
        <fullName evidence="2">RNA helicase</fullName>
        <ecNumber evidence="2">3.6.4.13</ecNumber>
    </recommendedName>
</protein>
<dbReference type="InterPro" id="IPR006575">
    <property type="entry name" value="RWD_dom"/>
</dbReference>
<dbReference type="GO" id="GO:0003723">
    <property type="term" value="F:RNA binding"/>
    <property type="evidence" value="ECO:0007669"/>
    <property type="project" value="TreeGrafter"/>
</dbReference>
<evidence type="ECO:0000256" key="11">
    <source>
        <dbReference type="ARBA" id="ARBA00047984"/>
    </source>
</evidence>
<dbReference type="Pfam" id="PF05773">
    <property type="entry name" value="RWD"/>
    <property type="match status" value="1"/>
</dbReference>
<dbReference type="InterPro" id="IPR011545">
    <property type="entry name" value="DEAD/DEAH_box_helicase_dom"/>
</dbReference>
<dbReference type="SMART" id="SM00847">
    <property type="entry name" value="HA2"/>
    <property type="match status" value="1"/>
</dbReference>
<dbReference type="GO" id="GO:0046872">
    <property type="term" value="F:metal ion binding"/>
    <property type="evidence" value="ECO:0007669"/>
    <property type="project" value="InterPro"/>
</dbReference>
<dbReference type="SMART" id="SM00487">
    <property type="entry name" value="DEXDc"/>
    <property type="match status" value="1"/>
</dbReference>
<dbReference type="SMART" id="SM00490">
    <property type="entry name" value="HELICc"/>
    <property type="match status" value="1"/>
</dbReference>
<comment type="catalytic activity">
    <reaction evidence="11">
        <text>ATP + H2O = ADP + phosphate + H(+)</text>
        <dbReference type="Rhea" id="RHEA:13065"/>
        <dbReference type="ChEBI" id="CHEBI:15377"/>
        <dbReference type="ChEBI" id="CHEBI:15378"/>
        <dbReference type="ChEBI" id="CHEBI:30616"/>
        <dbReference type="ChEBI" id="CHEBI:43474"/>
        <dbReference type="ChEBI" id="CHEBI:456216"/>
        <dbReference type="EC" id="3.6.4.13"/>
    </reaction>
</comment>
<evidence type="ECO:0000256" key="3">
    <source>
        <dbReference type="ARBA" id="ARBA00022490"/>
    </source>
</evidence>
<dbReference type="InterPro" id="IPR011709">
    <property type="entry name" value="DEAD-box_helicase_OB_fold"/>
</dbReference>